<evidence type="ECO:0008006" key="4">
    <source>
        <dbReference type="Google" id="ProtNLM"/>
    </source>
</evidence>
<dbReference type="Proteomes" id="UP001501195">
    <property type="component" value="Unassembled WGS sequence"/>
</dbReference>
<comment type="caution">
    <text evidence="2">The sequence shown here is derived from an EMBL/GenBank/DDBJ whole genome shotgun (WGS) entry which is preliminary data.</text>
</comment>
<dbReference type="PROSITE" id="PS51318">
    <property type="entry name" value="TAT"/>
    <property type="match status" value="1"/>
</dbReference>
<dbReference type="InterPro" id="IPR013207">
    <property type="entry name" value="LGFP"/>
</dbReference>
<keyword evidence="3" id="KW-1185">Reference proteome</keyword>
<evidence type="ECO:0000256" key="1">
    <source>
        <dbReference type="SAM" id="MobiDB-lite"/>
    </source>
</evidence>
<dbReference type="EMBL" id="BAABIL010000586">
    <property type="protein sequence ID" value="GAA4657040.1"/>
    <property type="molecule type" value="Genomic_DNA"/>
</dbReference>
<protein>
    <recommendedName>
        <fullName evidence="4">LGFP repeat-containing protein</fullName>
    </recommendedName>
</protein>
<dbReference type="Pfam" id="PF08310">
    <property type="entry name" value="LGFP"/>
    <property type="match status" value="4"/>
</dbReference>
<organism evidence="2 3">
    <name type="scientific">Kineococcus glutinatus</name>
    <dbReference type="NCBI Taxonomy" id="1070872"/>
    <lineage>
        <taxon>Bacteria</taxon>
        <taxon>Bacillati</taxon>
        <taxon>Actinomycetota</taxon>
        <taxon>Actinomycetes</taxon>
        <taxon>Kineosporiales</taxon>
        <taxon>Kineosporiaceae</taxon>
        <taxon>Kineococcus</taxon>
    </lineage>
</organism>
<gene>
    <name evidence="2" type="ORF">GCM10023225_31660</name>
</gene>
<accession>A0ABP8VDB1</accession>
<evidence type="ECO:0000313" key="2">
    <source>
        <dbReference type="EMBL" id="GAA4657040.1"/>
    </source>
</evidence>
<sequence length="499" mass="52301">MTAIADPPPPAVAETPPPPAPTLTVRLVEGASRLLARRSDRRGFLSRVAVVGSAVAVAPWTYATRPTSAYAAVCGIDSTCSSGYTVFCATLSGGVNRCPPGSLVGGWWKSDGSGYCCGGARYYIDCHSYCSCGCTGRNSFCGEGCMNCSCGCGPAGQCDRRRVCCNEFRYGQCNADVGCTGPVWCRVVTCTPPWRIPAWKCSTTPATDQRTNAHSAPTLQDCTPIGGKHTALGGPGGALGEQVTPEKPTPDGRGTFQHFDGGSIYFSAATGAHELHGAIRGTYERLGWEAGPLGYPTTDELVTPDGRGRFNHFDGSGGASVYWTRESGAHAVQGAIRDVWERLGWEAGPLGYPTTSELVTPDGRGRFNHFDGSGGASVYWSPESGAHAVQGAIRDLWERLGWEAGPLGYPTTDELVTPDGRGRFNDFGGGSIYWSRESGAHSVTGAIRAAWLQRGGAGGRFGLPTSEPRPAGTGRLRQDFQGGHAVLDTGTGGVVLTAA</sequence>
<evidence type="ECO:0000313" key="3">
    <source>
        <dbReference type="Proteomes" id="UP001501195"/>
    </source>
</evidence>
<dbReference type="InterPro" id="IPR006311">
    <property type="entry name" value="TAT_signal"/>
</dbReference>
<feature type="region of interest" description="Disordered" evidence="1">
    <location>
        <begin position="1"/>
        <end position="21"/>
    </location>
</feature>
<dbReference type="RefSeq" id="WP_345713713.1">
    <property type="nucleotide sequence ID" value="NZ_BAABIL010000586.1"/>
</dbReference>
<proteinExistence type="predicted"/>
<reference evidence="3" key="1">
    <citation type="journal article" date="2019" name="Int. J. Syst. Evol. Microbiol.">
        <title>The Global Catalogue of Microorganisms (GCM) 10K type strain sequencing project: providing services to taxonomists for standard genome sequencing and annotation.</title>
        <authorList>
            <consortium name="The Broad Institute Genomics Platform"/>
            <consortium name="The Broad Institute Genome Sequencing Center for Infectious Disease"/>
            <person name="Wu L."/>
            <person name="Ma J."/>
        </authorList>
    </citation>
    <scope>NUCLEOTIDE SEQUENCE [LARGE SCALE GENOMIC DNA]</scope>
    <source>
        <strain evidence="3">JCM 18126</strain>
    </source>
</reference>
<name>A0ABP8VDB1_9ACTN</name>